<feature type="transmembrane region" description="Helical" evidence="1">
    <location>
        <begin position="12"/>
        <end position="34"/>
    </location>
</feature>
<protein>
    <submittedName>
        <fullName evidence="2">Uncharacterized protein</fullName>
    </submittedName>
</protein>
<dbReference type="RefSeq" id="WP_405286426.1">
    <property type="nucleotide sequence ID" value="NZ_JBBHLI010000002.1"/>
</dbReference>
<evidence type="ECO:0000313" key="3">
    <source>
        <dbReference type="Proteomes" id="UP001484239"/>
    </source>
</evidence>
<gene>
    <name evidence="2" type="ORF">WI372_04700</name>
</gene>
<organism evidence="2 3">
    <name type="scientific">Gaopeijia maritima</name>
    <dbReference type="NCBI Taxonomy" id="3119007"/>
    <lineage>
        <taxon>Bacteria</taxon>
        <taxon>Pseudomonadati</taxon>
        <taxon>Gemmatimonadota</taxon>
        <taxon>Longimicrobiia</taxon>
        <taxon>Gaopeijiales</taxon>
        <taxon>Gaopeijiaceae</taxon>
        <taxon>Gaopeijia</taxon>
    </lineage>
</organism>
<evidence type="ECO:0000256" key="1">
    <source>
        <dbReference type="SAM" id="Phobius"/>
    </source>
</evidence>
<dbReference type="EMBL" id="JBBHLI010000002">
    <property type="protein sequence ID" value="MEK9500267.1"/>
    <property type="molecule type" value="Genomic_DNA"/>
</dbReference>
<feature type="transmembrane region" description="Helical" evidence="1">
    <location>
        <begin position="87"/>
        <end position="107"/>
    </location>
</feature>
<proteinExistence type="predicted"/>
<feature type="transmembrane region" description="Helical" evidence="1">
    <location>
        <begin position="46"/>
        <end position="67"/>
    </location>
</feature>
<evidence type="ECO:0000313" key="2">
    <source>
        <dbReference type="EMBL" id="MEK9500267.1"/>
    </source>
</evidence>
<reference evidence="2 3" key="1">
    <citation type="submission" date="2024-02" db="EMBL/GenBank/DDBJ databases">
        <title>A novel Gemmatimonadota bacterium.</title>
        <authorList>
            <person name="Du Z.-J."/>
            <person name="Ye Y.-Q."/>
        </authorList>
    </citation>
    <scope>NUCLEOTIDE SEQUENCE [LARGE SCALE GENOMIC DNA]</scope>
    <source>
        <strain evidence="2 3">DH-20</strain>
    </source>
</reference>
<accession>A0ABU9E6A6</accession>
<dbReference type="Proteomes" id="UP001484239">
    <property type="component" value="Unassembled WGS sequence"/>
</dbReference>
<keyword evidence="1" id="KW-0472">Membrane</keyword>
<name>A0ABU9E6A6_9BACT</name>
<keyword evidence="3" id="KW-1185">Reference proteome</keyword>
<comment type="caution">
    <text evidence="2">The sequence shown here is derived from an EMBL/GenBank/DDBJ whole genome shotgun (WGS) entry which is preliminary data.</text>
</comment>
<sequence length="159" mass="15443">MKDWLRRLKGLAVVGATGAAVGALFGSAWFALSALLGTTSVNLGTWVWVAGLWGAIGGVATSGVGLLLTALDRGQTAAELSIGRTAFYGAVTGALVPLVVVAVALLATGETSAAGILQFVSIGSGLGAATGAGVAASARHAARRELGTGGDPLGSLRGG</sequence>
<keyword evidence="1" id="KW-1133">Transmembrane helix</keyword>
<feature type="transmembrane region" description="Helical" evidence="1">
    <location>
        <begin position="113"/>
        <end position="136"/>
    </location>
</feature>
<keyword evidence="1" id="KW-0812">Transmembrane</keyword>